<gene>
    <name evidence="2" type="ORF">IFO71_21420</name>
</gene>
<keyword evidence="3" id="KW-1185">Reference proteome</keyword>
<accession>A0AAW3ZV56</accession>
<keyword evidence="1" id="KW-0732">Signal</keyword>
<comment type="caution">
    <text evidence="2">The sequence shown here is derived from an EMBL/GenBank/DDBJ whole genome shotgun (WGS) entry which is preliminary data.</text>
</comment>
<dbReference type="RefSeq" id="WP_192031730.1">
    <property type="nucleotide sequence ID" value="NZ_JACYTR010000125.1"/>
</dbReference>
<proteinExistence type="predicted"/>
<dbReference type="Proteomes" id="UP000613768">
    <property type="component" value="Unassembled WGS sequence"/>
</dbReference>
<protein>
    <submittedName>
        <fullName evidence="2">Uncharacterized protein</fullName>
    </submittedName>
</protein>
<name>A0AAW3ZV56_9GAMM</name>
<evidence type="ECO:0000313" key="3">
    <source>
        <dbReference type="Proteomes" id="UP000613768"/>
    </source>
</evidence>
<reference evidence="2 3" key="1">
    <citation type="submission" date="2020-09" db="EMBL/GenBank/DDBJ databases">
        <title>Pseudoxanthomonas sp. CAU 1598 isolated from sand of Yaerae Beach.</title>
        <authorList>
            <person name="Kim W."/>
        </authorList>
    </citation>
    <scope>NUCLEOTIDE SEQUENCE [LARGE SCALE GENOMIC DNA]</scope>
    <source>
        <strain evidence="2 3">CAU 1598</strain>
    </source>
</reference>
<feature type="signal peptide" evidence="1">
    <location>
        <begin position="1"/>
        <end position="26"/>
    </location>
</feature>
<organism evidence="2 3">
    <name type="scientific">Pseudomarimonas arenosa</name>
    <dbReference type="NCBI Taxonomy" id="2774145"/>
    <lineage>
        <taxon>Bacteria</taxon>
        <taxon>Pseudomonadati</taxon>
        <taxon>Pseudomonadota</taxon>
        <taxon>Gammaproteobacteria</taxon>
        <taxon>Lysobacterales</taxon>
        <taxon>Lysobacteraceae</taxon>
        <taxon>Pseudomarimonas</taxon>
    </lineage>
</organism>
<evidence type="ECO:0000256" key="1">
    <source>
        <dbReference type="SAM" id="SignalP"/>
    </source>
</evidence>
<dbReference type="EMBL" id="JACYTR010000125">
    <property type="protein sequence ID" value="MBD8528314.1"/>
    <property type="molecule type" value="Genomic_DNA"/>
</dbReference>
<dbReference type="AlphaFoldDB" id="A0AAW3ZV56"/>
<feature type="chain" id="PRO_5043890382" evidence="1">
    <location>
        <begin position="27"/>
        <end position="65"/>
    </location>
</feature>
<sequence>MKNKLLVSGLAAISLGLGFGINTAQANSYCQSICYDDYNQCVSSGGTALECRSELRLCLKRCIFS</sequence>
<evidence type="ECO:0000313" key="2">
    <source>
        <dbReference type="EMBL" id="MBD8528314.1"/>
    </source>
</evidence>